<dbReference type="EMBL" id="CAMPGE010020729">
    <property type="protein sequence ID" value="CAI2378943.1"/>
    <property type="molecule type" value="Genomic_DNA"/>
</dbReference>
<dbReference type="AlphaFoldDB" id="A0AAD1XTB0"/>
<proteinExistence type="predicted"/>
<evidence type="ECO:0000313" key="2">
    <source>
        <dbReference type="Proteomes" id="UP001295684"/>
    </source>
</evidence>
<accession>A0AAD1XTB0</accession>
<gene>
    <name evidence="1" type="ORF">ECRASSUSDP1_LOCUS20343</name>
</gene>
<keyword evidence="2" id="KW-1185">Reference proteome</keyword>
<sequence length="261" mass="30205">MEKDFRRTQAELIQLDAKLLQETLSQYRETWYLSGCLIFTPKYQELIRCKKMAGLSHKRVFSYATFEIYPKSIKAIEKLMNESSNIKYRTCQIRGNCKALNSQKKLFPALNKFLLKVANQINLSRLSINQKQLKRVLSAVRGISEVDFDDCTIALSSTPDFTKCLPSTKIQELRFIHCGPIAKRGWKEHPEQFEYLMGGLSTSGLKNSLQTFTILRSYLTKEYLMRVVSKYEFDLVKFTGDIYISPSDNDTCGLFSQDDDY</sequence>
<reference evidence="1" key="1">
    <citation type="submission" date="2023-07" db="EMBL/GenBank/DDBJ databases">
        <authorList>
            <consortium name="AG Swart"/>
            <person name="Singh M."/>
            <person name="Singh A."/>
            <person name="Seah K."/>
            <person name="Emmerich C."/>
        </authorList>
    </citation>
    <scope>NUCLEOTIDE SEQUENCE</scope>
    <source>
        <strain evidence="1">DP1</strain>
    </source>
</reference>
<name>A0AAD1XTB0_EUPCR</name>
<dbReference type="Proteomes" id="UP001295684">
    <property type="component" value="Unassembled WGS sequence"/>
</dbReference>
<protein>
    <submittedName>
        <fullName evidence="1">Uncharacterized protein</fullName>
    </submittedName>
</protein>
<organism evidence="1 2">
    <name type="scientific">Euplotes crassus</name>
    <dbReference type="NCBI Taxonomy" id="5936"/>
    <lineage>
        <taxon>Eukaryota</taxon>
        <taxon>Sar</taxon>
        <taxon>Alveolata</taxon>
        <taxon>Ciliophora</taxon>
        <taxon>Intramacronucleata</taxon>
        <taxon>Spirotrichea</taxon>
        <taxon>Hypotrichia</taxon>
        <taxon>Euplotida</taxon>
        <taxon>Euplotidae</taxon>
        <taxon>Moneuplotes</taxon>
    </lineage>
</organism>
<comment type="caution">
    <text evidence="1">The sequence shown here is derived from an EMBL/GenBank/DDBJ whole genome shotgun (WGS) entry which is preliminary data.</text>
</comment>
<evidence type="ECO:0000313" key="1">
    <source>
        <dbReference type="EMBL" id="CAI2378943.1"/>
    </source>
</evidence>